<gene>
    <name evidence="1" type="ORF">D5S18_20995</name>
</gene>
<protein>
    <submittedName>
        <fullName evidence="1">DUF4291 family protein</fullName>
    </submittedName>
</protein>
<dbReference type="PANTHER" id="PTHR38567:SF1">
    <property type="entry name" value="DUF4291 DOMAIN-CONTAINING PROTEIN"/>
    <property type="match status" value="1"/>
</dbReference>
<sequence length="148" mass="16998">MEQREIRADFDRETIVVYQAFGPEIAAAALGEAVLTSPVRRIYKDANEWRARFKRAPVHVQWDPEYALRGGKLAHRSIQVGLSRHIIERYVADWTVEIRDMTPVAHRMAQHLRAGNVDRAKPLLPPERSYPLDADLAFRVDVSPTWGE</sequence>
<dbReference type="Proteomes" id="UP000266677">
    <property type="component" value="Unassembled WGS sequence"/>
</dbReference>
<proteinExistence type="predicted"/>
<evidence type="ECO:0000313" key="2">
    <source>
        <dbReference type="Proteomes" id="UP000266677"/>
    </source>
</evidence>
<dbReference type="InterPro" id="IPR025633">
    <property type="entry name" value="DUF4291"/>
</dbReference>
<reference evidence="1 2" key="1">
    <citation type="submission" date="2018-09" db="EMBL/GenBank/DDBJ databases">
        <title>YIM PH21274 draft genome.</title>
        <authorList>
            <person name="Miao C."/>
        </authorList>
    </citation>
    <scope>NUCLEOTIDE SEQUENCE [LARGE SCALE GENOMIC DNA]</scope>
    <source>
        <strain evidence="1 2">YIM PH 21724</strain>
    </source>
</reference>
<dbReference type="OrthoDB" id="65842at2"/>
<dbReference type="EMBL" id="QZFU01000023">
    <property type="protein sequence ID" value="RJO73659.1"/>
    <property type="molecule type" value="Genomic_DNA"/>
</dbReference>
<accession>A0A3A4KGR1</accession>
<dbReference type="RefSeq" id="WP_120042735.1">
    <property type="nucleotide sequence ID" value="NZ_QZFU01000023.1"/>
</dbReference>
<comment type="caution">
    <text evidence="1">The sequence shown here is derived from an EMBL/GenBank/DDBJ whole genome shotgun (WGS) entry which is preliminary data.</text>
</comment>
<dbReference type="PANTHER" id="PTHR38567">
    <property type="entry name" value="DUF4291 DOMAIN-CONTAINING PROTEIN"/>
    <property type="match status" value="1"/>
</dbReference>
<organism evidence="1 2">
    <name type="scientific">Nocardia panacis</name>
    <dbReference type="NCBI Taxonomy" id="2340916"/>
    <lineage>
        <taxon>Bacteria</taxon>
        <taxon>Bacillati</taxon>
        <taxon>Actinomycetota</taxon>
        <taxon>Actinomycetes</taxon>
        <taxon>Mycobacteriales</taxon>
        <taxon>Nocardiaceae</taxon>
        <taxon>Nocardia</taxon>
    </lineage>
</organism>
<dbReference type="Pfam" id="PF14124">
    <property type="entry name" value="DUF4291"/>
    <property type="match status" value="1"/>
</dbReference>
<keyword evidence="2" id="KW-1185">Reference proteome</keyword>
<dbReference type="AlphaFoldDB" id="A0A3A4KGR1"/>
<name>A0A3A4KGR1_9NOCA</name>
<evidence type="ECO:0000313" key="1">
    <source>
        <dbReference type="EMBL" id="RJO73659.1"/>
    </source>
</evidence>